<dbReference type="Pfam" id="PF02826">
    <property type="entry name" value="2-Hacid_dh_C"/>
    <property type="match status" value="1"/>
</dbReference>
<protein>
    <recommendedName>
        <fullName evidence="4 9">D-3-phosphoglycerate dehydrogenase</fullName>
        <ecNumber evidence="3 9">1.1.1.95</ecNumber>
    </recommendedName>
</protein>
<evidence type="ECO:0000259" key="11">
    <source>
        <dbReference type="Pfam" id="PF02826"/>
    </source>
</evidence>
<gene>
    <name evidence="13" type="primary">serA</name>
    <name evidence="13" type="ORF">NGM99_00170</name>
</gene>
<name>A0ABT1C047_9HYPH</name>
<evidence type="ECO:0000256" key="9">
    <source>
        <dbReference type="RuleBase" id="RU363003"/>
    </source>
</evidence>
<feature type="domain" description="D-3-phosphoglycerate dehydrogenase ASB" evidence="12">
    <location>
        <begin position="325"/>
        <end position="443"/>
    </location>
</feature>
<proteinExistence type="inferred from homology"/>
<dbReference type="Proteomes" id="UP001205906">
    <property type="component" value="Unassembled WGS sequence"/>
</dbReference>
<dbReference type="InterPro" id="IPR029009">
    <property type="entry name" value="ASB_dom_sf"/>
</dbReference>
<evidence type="ECO:0000256" key="6">
    <source>
        <dbReference type="ARBA" id="ARBA00023002"/>
    </source>
</evidence>
<feature type="domain" description="D-isomer specific 2-hydroxyacid dehydrogenase catalytic" evidence="10">
    <location>
        <begin position="4"/>
        <end position="314"/>
    </location>
</feature>
<dbReference type="EC" id="1.1.1.95" evidence="3 9"/>
<dbReference type="InterPro" id="IPR006236">
    <property type="entry name" value="PGDH"/>
</dbReference>
<feature type="domain" description="D-isomer specific 2-hydroxyacid dehydrogenase NAD-binding" evidence="11">
    <location>
        <begin position="108"/>
        <end position="282"/>
    </location>
</feature>
<evidence type="ECO:0000256" key="3">
    <source>
        <dbReference type="ARBA" id="ARBA00013143"/>
    </source>
</evidence>
<dbReference type="EMBL" id="JAMXQS010000001">
    <property type="protein sequence ID" value="MCO6048204.1"/>
    <property type="molecule type" value="Genomic_DNA"/>
</dbReference>
<evidence type="ECO:0000313" key="13">
    <source>
        <dbReference type="EMBL" id="MCO6048204.1"/>
    </source>
</evidence>
<dbReference type="InterPro" id="IPR050857">
    <property type="entry name" value="D-2-hydroxyacid_DH"/>
</dbReference>
<keyword evidence="5 9" id="KW-0028">Amino-acid biosynthesis</keyword>
<dbReference type="Gene3D" id="3.40.50.720">
    <property type="entry name" value="NAD(P)-binding Rossmann-like Domain"/>
    <property type="match status" value="2"/>
</dbReference>
<dbReference type="PROSITE" id="PS00065">
    <property type="entry name" value="D_2_HYDROXYACID_DH_1"/>
    <property type="match status" value="1"/>
</dbReference>
<comment type="caution">
    <text evidence="13">The sequence shown here is derived from an EMBL/GenBank/DDBJ whole genome shotgun (WGS) entry which is preliminary data.</text>
</comment>
<evidence type="ECO:0000256" key="1">
    <source>
        <dbReference type="ARBA" id="ARBA00005216"/>
    </source>
</evidence>
<comment type="similarity">
    <text evidence="2 9">Belongs to the D-isomer specific 2-hydroxyacid dehydrogenase family.</text>
</comment>
<comment type="pathway">
    <text evidence="1 9">Amino-acid biosynthesis; L-serine biosynthesis; L-serine from 3-phospho-D-glycerate: step 1/3.</text>
</comment>
<comment type="catalytic activity">
    <reaction evidence="8 9">
        <text>(2R)-3-phosphoglycerate + NAD(+) = 3-phosphooxypyruvate + NADH + H(+)</text>
        <dbReference type="Rhea" id="RHEA:12641"/>
        <dbReference type="ChEBI" id="CHEBI:15378"/>
        <dbReference type="ChEBI" id="CHEBI:18110"/>
        <dbReference type="ChEBI" id="CHEBI:57540"/>
        <dbReference type="ChEBI" id="CHEBI:57945"/>
        <dbReference type="ChEBI" id="CHEBI:58272"/>
        <dbReference type="EC" id="1.1.1.95"/>
    </reaction>
</comment>
<dbReference type="Pfam" id="PF19304">
    <property type="entry name" value="PGDH_inter"/>
    <property type="match status" value="1"/>
</dbReference>
<evidence type="ECO:0000259" key="12">
    <source>
        <dbReference type="Pfam" id="PF19304"/>
    </source>
</evidence>
<dbReference type="NCBIfam" id="TIGR01327">
    <property type="entry name" value="PGDH"/>
    <property type="match status" value="1"/>
</dbReference>
<dbReference type="InterPro" id="IPR029752">
    <property type="entry name" value="D-isomer_DH_CS1"/>
</dbReference>
<dbReference type="SUPFAM" id="SSF52283">
    <property type="entry name" value="Formate/glycerate dehydrogenase catalytic domain-like"/>
    <property type="match status" value="1"/>
</dbReference>
<keyword evidence="14" id="KW-1185">Reference proteome</keyword>
<evidence type="ECO:0000256" key="4">
    <source>
        <dbReference type="ARBA" id="ARBA00021582"/>
    </source>
</evidence>
<evidence type="ECO:0000256" key="5">
    <source>
        <dbReference type="ARBA" id="ARBA00022605"/>
    </source>
</evidence>
<dbReference type="InterPro" id="IPR006140">
    <property type="entry name" value="D-isomer_DH_NAD-bd"/>
</dbReference>
<dbReference type="GO" id="GO:0004617">
    <property type="term" value="F:phosphoglycerate dehydrogenase activity"/>
    <property type="evidence" value="ECO:0007669"/>
    <property type="project" value="UniProtKB-EC"/>
</dbReference>
<dbReference type="Gene3D" id="3.30.1330.90">
    <property type="entry name" value="D-3-phosphoglycerate dehydrogenase, domain 3"/>
    <property type="match status" value="1"/>
</dbReference>
<dbReference type="CDD" id="cd04902">
    <property type="entry name" value="ACT_3PGDH-xct"/>
    <property type="match status" value="1"/>
</dbReference>
<keyword evidence="9" id="KW-0718">Serine biosynthesis</keyword>
<accession>A0ABT1C047</accession>
<dbReference type="Pfam" id="PF00389">
    <property type="entry name" value="2-Hacid_dh"/>
    <property type="match status" value="1"/>
</dbReference>
<dbReference type="InterPro" id="IPR045865">
    <property type="entry name" value="ACT-like_dom_sf"/>
</dbReference>
<dbReference type="InterPro" id="IPR045626">
    <property type="entry name" value="PGDH_ASB_dom"/>
</dbReference>
<dbReference type="InterPro" id="IPR006139">
    <property type="entry name" value="D-isomer_2_OHA_DH_cat_dom"/>
</dbReference>
<dbReference type="SUPFAM" id="SSF143548">
    <property type="entry name" value="Serine metabolism enzymes domain"/>
    <property type="match status" value="1"/>
</dbReference>
<keyword evidence="6 9" id="KW-0560">Oxidoreductase</keyword>
<evidence type="ECO:0000256" key="2">
    <source>
        <dbReference type="ARBA" id="ARBA00005854"/>
    </source>
</evidence>
<dbReference type="PANTHER" id="PTHR42789">
    <property type="entry name" value="D-ISOMER SPECIFIC 2-HYDROXYACID DEHYDROGENASE FAMILY PROTEIN (AFU_ORTHOLOGUE AFUA_6G10090)"/>
    <property type="match status" value="1"/>
</dbReference>
<dbReference type="SUPFAM" id="SSF55021">
    <property type="entry name" value="ACT-like"/>
    <property type="match status" value="1"/>
</dbReference>
<dbReference type="PANTHER" id="PTHR42789:SF1">
    <property type="entry name" value="D-ISOMER SPECIFIC 2-HYDROXYACID DEHYDROGENASE FAMILY PROTEIN (AFU_ORTHOLOGUE AFUA_6G10090)"/>
    <property type="match status" value="1"/>
</dbReference>
<evidence type="ECO:0000259" key="10">
    <source>
        <dbReference type="Pfam" id="PF00389"/>
    </source>
</evidence>
<dbReference type="CDD" id="cd12173">
    <property type="entry name" value="PGDH_4"/>
    <property type="match status" value="1"/>
</dbReference>
<evidence type="ECO:0000256" key="8">
    <source>
        <dbReference type="ARBA" id="ARBA00048731"/>
    </source>
</evidence>
<sequence length="531" mass="56526">MPRVLVSDKLSPTAVQIFKDRGVEVDYLPDLGKDKEALLAKIGEYDGLAIRSATKVTEKLINAATNLKVIGRAGIGVDNVDIPAASRRGIIVMNTPFGNSITTAEHAVALMFALARQLPEANASTQAGKWEKNRFMGTEITGKVLGVIGCGNIGSIVASRGVGLRMKVLAYDPFLSEARATELGVEKVELDELFPRADFITLHTPMTDKTRGIINADAFAKMKKGVRIINCARGGLIVEADLVEALKSGKVAGAAIDVFETEPATDNPLFGMENVVATPHLGASTTEAQENVALQVAEQMADYLVKGAVSNAINMPSITAEEAPRLKPFIKLAEVLGAFVGQVTEEPIQEVEILFDGQTATMNTRALISAALAGLIRPQVADVNMVSAPIMAKERGIILSEIKRDKSGVFDGYISITVKTAKQTRSIAGTCFSDGKPRFIQIKGINLDAEVGQHMLYTTNADAPGIIGLLGTICGKNSVNIANFALGRNQPGGDAIALLYLDGPFPENVLAELRSDERIDSAKPLSFDVVN</sequence>
<dbReference type="PROSITE" id="PS00670">
    <property type="entry name" value="D_2_HYDROXYACID_DH_2"/>
    <property type="match status" value="1"/>
</dbReference>
<evidence type="ECO:0000256" key="7">
    <source>
        <dbReference type="ARBA" id="ARBA00023027"/>
    </source>
</evidence>
<dbReference type="SUPFAM" id="SSF51735">
    <property type="entry name" value="NAD(P)-binding Rossmann-fold domains"/>
    <property type="match status" value="1"/>
</dbReference>
<reference evidence="13 14" key="1">
    <citation type="submission" date="2022-06" db="EMBL/GenBank/DDBJ databases">
        <title>Mesorhizobium sp. strain RP14 Genome sequencing and assembly.</title>
        <authorList>
            <person name="Kim I."/>
        </authorList>
    </citation>
    <scope>NUCLEOTIDE SEQUENCE [LARGE SCALE GENOMIC DNA]</scope>
    <source>
        <strain evidence="14">RP14(2022)</strain>
    </source>
</reference>
<keyword evidence="7 9" id="KW-0520">NAD</keyword>
<dbReference type="Gene3D" id="3.30.70.260">
    <property type="match status" value="1"/>
</dbReference>
<dbReference type="InterPro" id="IPR036291">
    <property type="entry name" value="NAD(P)-bd_dom_sf"/>
</dbReference>
<dbReference type="RefSeq" id="WP_252815029.1">
    <property type="nucleotide sequence ID" value="NZ_JAMXQS010000001.1"/>
</dbReference>
<dbReference type="PROSITE" id="PS00671">
    <property type="entry name" value="D_2_HYDROXYACID_DH_3"/>
    <property type="match status" value="1"/>
</dbReference>
<dbReference type="InterPro" id="IPR029753">
    <property type="entry name" value="D-isomer_DH_CS"/>
</dbReference>
<evidence type="ECO:0000313" key="14">
    <source>
        <dbReference type="Proteomes" id="UP001205906"/>
    </source>
</evidence>
<organism evidence="13 14">
    <name type="scientific">Mesorhizobium liriopis</name>
    <dbReference type="NCBI Taxonomy" id="2953882"/>
    <lineage>
        <taxon>Bacteria</taxon>
        <taxon>Pseudomonadati</taxon>
        <taxon>Pseudomonadota</taxon>
        <taxon>Alphaproteobacteria</taxon>
        <taxon>Hyphomicrobiales</taxon>
        <taxon>Phyllobacteriaceae</taxon>
        <taxon>Mesorhizobium</taxon>
    </lineage>
</organism>